<keyword evidence="9" id="KW-0573">Peptidoglycan synthesis</keyword>
<protein>
    <submittedName>
        <fullName evidence="20">Penicillin-binding protein</fullName>
    </submittedName>
</protein>
<dbReference type="Pfam" id="PF00912">
    <property type="entry name" value="Transgly"/>
    <property type="match status" value="1"/>
</dbReference>
<comment type="catalytic activity">
    <reaction evidence="15">
        <text>[GlcNAc-(1-&gt;4)-Mur2Ac(oyl-L-Ala-gamma-D-Glu-L-Lys-D-Ala-D-Ala)](n)-di-trans,octa-cis-undecaprenyl diphosphate + beta-D-GlcNAc-(1-&gt;4)-Mur2Ac(oyl-L-Ala-gamma-D-Glu-L-Lys-D-Ala-D-Ala)-di-trans,octa-cis-undecaprenyl diphosphate = [GlcNAc-(1-&gt;4)-Mur2Ac(oyl-L-Ala-gamma-D-Glu-L-Lys-D-Ala-D-Ala)](n+1)-di-trans,octa-cis-undecaprenyl diphosphate + di-trans,octa-cis-undecaprenyl diphosphate + H(+)</text>
        <dbReference type="Rhea" id="RHEA:23708"/>
        <dbReference type="Rhea" id="RHEA-COMP:9602"/>
        <dbReference type="Rhea" id="RHEA-COMP:9603"/>
        <dbReference type="ChEBI" id="CHEBI:15378"/>
        <dbReference type="ChEBI" id="CHEBI:58405"/>
        <dbReference type="ChEBI" id="CHEBI:60033"/>
        <dbReference type="ChEBI" id="CHEBI:78435"/>
        <dbReference type="EC" id="2.4.99.28"/>
    </reaction>
</comment>
<keyword evidence="2" id="KW-0121">Carboxypeptidase</keyword>
<dbReference type="InterPro" id="IPR023346">
    <property type="entry name" value="Lysozyme-like_dom_sf"/>
</dbReference>
<dbReference type="Proteomes" id="UP000197058">
    <property type="component" value="Chromosome"/>
</dbReference>
<evidence type="ECO:0000313" key="20">
    <source>
        <dbReference type="EMBL" id="ASE33877.1"/>
    </source>
</evidence>
<evidence type="ECO:0000256" key="11">
    <source>
        <dbReference type="ARBA" id="ARBA00023136"/>
    </source>
</evidence>
<evidence type="ECO:0000256" key="5">
    <source>
        <dbReference type="ARBA" id="ARBA00022679"/>
    </source>
</evidence>
<dbReference type="Gene3D" id="3.90.1310.40">
    <property type="match status" value="1"/>
</dbReference>
<dbReference type="PANTHER" id="PTHR32282">
    <property type="entry name" value="BINDING PROTEIN TRANSPEPTIDASE, PUTATIVE-RELATED"/>
    <property type="match status" value="1"/>
</dbReference>
<reference evidence="21" key="1">
    <citation type="submission" date="2017-06" db="EMBL/GenBank/DDBJ databases">
        <title>FDA dAtabase for Regulatory Grade micrObial Sequences (FDA-ARGOS): Supporting development and validation of Infectious Disease Dx tests.</title>
        <authorList>
            <person name="Goldberg B."/>
            <person name="Campos J."/>
            <person name="Tallon L."/>
            <person name="Sadzewicz L."/>
            <person name="Sengamalay N."/>
            <person name="Ott S."/>
            <person name="Godinez A."/>
            <person name="Nagaraj S."/>
            <person name="Vavikolanu K."/>
            <person name="Nadendla S."/>
            <person name="George J."/>
            <person name="Geyer C."/>
            <person name="Sichtig H."/>
        </authorList>
    </citation>
    <scope>NUCLEOTIDE SEQUENCE [LARGE SCALE GENOMIC DNA]</scope>
    <source>
        <strain evidence="21">FDAARGOS_285</strain>
    </source>
</reference>
<dbReference type="EMBL" id="CP022046">
    <property type="protein sequence ID" value="ASE33877.1"/>
    <property type="molecule type" value="Genomic_DNA"/>
</dbReference>
<dbReference type="GO" id="GO:0006508">
    <property type="term" value="P:proteolysis"/>
    <property type="evidence" value="ECO:0007669"/>
    <property type="project" value="UniProtKB-KW"/>
</dbReference>
<feature type="compositionally biased region" description="Low complexity" evidence="16">
    <location>
        <begin position="789"/>
        <end position="819"/>
    </location>
</feature>
<dbReference type="Gene3D" id="3.40.710.10">
    <property type="entry name" value="DD-peptidase/beta-lactamase superfamily"/>
    <property type="match status" value="1"/>
</dbReference>
<feature type="region of interest" description="Disordered" evidence="16">
    <location>
        <begin position="769"/>
        <end position="819"/>
    </location>
</feature>
<feature type="compositionally biased region" description="Basic and acidic residues" evidence="16">
    <location>
        <begin position="775"/>
        <end position="785"/>
    </location>
</feature>
<keyword evidence="4" id="KW-0328">Glycosyltransferase</keyword>
<evidence type="ECO:0000313" key="21">
    <source>
        <dbReference type="Proteomes" id="UP000197058"/>
    </source>
</evidence>
<evidence type="ECO:0000256" key="9">
    <source>
        <dbReference type="ARBA" id="ARBA00022984"/>
    </source>
</evidence>
<dbReference type="Pfam" id="PF00905">
    <property type="entry name" value="Transpeptidase"/>
    <property type="match status" value="1"/>
</dbReference>
<dbReference type="InterPro" id="IPR050396">
    <property type="entry name" value="Glycosyltr_51/Transpeptidase"/>
</dbReference>
<evidence type="ECO:0000256" key="16">
    <source>
        <dbReference type="SAM" id="MobiDB-lite"/>
    </source>
</evidence>
<name>A0AAI8DHH8_MAMSC</name>
<evidence type="ECO:0000259" key="19">
    <source>
        <dbReference type="Pfam" id="PF00912"/>
    </source>
</evidence>
<keyword evidence="8" id="KW-0133">Cell shape</keyword>
<keyword evidence="11 17" id="KW-0472">Membrane</keyword>
<accession>A0AAI8DHH8</accession>
<evidence type="ECO:0000256" key="4">
    <source>
        <dbReference type="ARBA" id="ARBA00022676"/>
    </source>
</evidence>
<evidence type="ECO:0000256" key="12">
    <source>
        <dbReference type="ARBA" id="ARBA00023268"/>
    </source>
</evidence>
<dbReference type="GO" id="GO:0009252">
    <property type="term" value="P:peptidoglycan biosynthetic process"/>
    <property type="evidence" value="ECO:0007669"/>
    <property type="project" value="UniProtKB-KW"/>
</dbReference>
<dbReference type="GO" id="GO:0009002">
    <property type="term" value="F:serine-type D-Ala-D-Ala carboxypeptidase activity"/>
    <property type="evidence" value="ECO:0007669"/>
    <property type="project" value="UniProtKB-EC"/>
</dbReference>
<evidence type="ECO:0000256" key="1">
    <source>
        <dbReference type="ARBA" id="ARBA00022475"/>
    </source>
</evidence>
<dbReference type="InterPro" id="IPR001460">
    <property type="entry name" value="PCN-bd_Tpept"/>
</dbReference>
<dbReference type="InterPro" id="IPR001264">
    <property type="entry name" value="Glyco_trans_51"/>
</dbReference>
<dbReference type="GO" id="GO:0071555">
    <property type="term" value="P:cell wall organization"/>
    <property type="evidence" value="ECO:0007669"/>
    <property type="project" value="UniProtKB-KW"/>
</dbReference>
<dbReference type="SUPFAM" id="SSF56601">
    <property type="entry name" value="beta-lactamase/transpeptidase-like"/>
    <property type="match status" value="1"/>
</dbReference>
<dbReference type="KEGG" id="sscu:CEP64_04620"/>
<evidence type="ECO:0000256" key="8">
    <source>
        <dbReference type="ARBA" id="ARBA00022960"/>
    </source>
</evidence>
<keyword evidence="3" id="KW-0645">Protease</keyword>
<dbReference type="Gene3D" id="1.10.3810.10">
    <property type="entry name" value="Biosynthetic peptidoglycan transglycosylase-like"/>
    <property type="match status" value="1"/>
</dbReference>
<feature type="domain" description="Glycosyl transferase family 51" evidence="19">
    <location>
        <begin position="102"/>
        <end position="291"/>
    </location>
</feature>
<dbReference type="AlphaFoldDB" id="A0AAI8DHH8"/>
<keyword evidence="6 17" id="KW-0812">Transmembrane</keyword>
<keyword evidence="5" id="KW-0808">Transferase</keyword>
<evidence type="ECO:0000256" key="15">
    <source>
        <dbReference type="ARBA" id="ARBA00049902"/>
    </source>
</evidence>
<evidence type="ECO:0000256" key="2">
    <source>
        <dbReference type="ARBA" id="ARBA00022645"/>
    </source>
</evidence>
<proteinExistence type="predicted"/>
<keyword evidence="10 17" id="KW-1133">Transmembrane helix</keyword>
<evidence type="ECO:0000256" key="7">
    <source>
        <dbReference type="ARBA" id="ARBA00022801"/>
    </source>
</evidence>
<keyword evidence="12" id="KW-0511">Multifunctional enzyme</keyword>
<comment type="catalytic activity">
    <reaction evidence="14">
        <text>Preferential cleavage: (Ac)2-L-Lys-D-Ala-|-D-Ala. Also transpeptidation of peptidyl-alanyl moieties that are N-acyl substituents of D-alanine.</text>
        <dbReference type="EC" id="3.4.16.4"/>
    </reaction>
</comment>
<evidence type="ECO:0000256" key="13">
    <source>
        <dbReference type="ARBA" id="ARBA00023316"/>
    </source>
</evidence>
<dbReference type="SUPFAM" id="SSF53955">
    <property type="entry name" value="Lysozyme-like"/>
    <property type="match status" value="1"/>
</dbReference>
<evidence type="ECO:0000259" key="18">
    <source>
        <dbReference type="Pfam" id="PF00905"/>
    </source>
</evidence>
<keyword evidence="7" id="KW-0378">Hydrolase</keyword>
<dbReference type="PANTHER" id="PTHR32282:SF32">
    <property type="entry name" value="PENICILLIN-BINDING PROTEIN 2A"/>
    <property type="match status" value="1"/>
</dbReference>
<sequence>MSSNQSKNKLKEQFNRSSKKYKDTFKETKWSPKLIFHTTYNVISNLFFVIVFISCLLLALGLGIGGGYFAGLVKDEKVMSKKEMKQQLYSMTESTSVYFGSGESLGRLKSDVQRDVIKGKDISKNVKNALISTEDEDFYNHNGIVPKAFIRASVQEVLGSANSSGGSTLTQQLVKNQLLTNETSFERKAKEMLLSMNVEKNLSKEEIIDSYLNVVSFGRNSNGSNIAGIEAAAQGVFGKSAKNLNVAQSAYLAGLPQNPYTYTPFLPNGDLKDDESLKYGINRQHYVLKRMYQEEKITKKEYDEALKFDIKKSFVDKVEEPNQKYPFLTEEVEKRTVDILKYHLAKEDNISKKELDQTPVLMTKYTEKANQAMRTEGYRVDTTIDKDMYDKLQEVKDNSGSYSWDREASYTNSEGKKASKDFQHEVGALLKENQSGKILAFVGGRDYEKSQINHATSAKRSPGSTMKPLLTYAPAFENGLITPNTALLDKKFDFQGYSPDNYDRREFGPVTADYALRNSLNLSTLRLYSNVQDYKPWENLNKMGMTVPKDIQDGLALTLGTADFTLEQDVNGYSTLANKGEYNESYMIESIKSRDGEVIYQHKKDPKRIFSESTTYLTTSILEGVLDDGSGYQIKNSFDGNWAGKTGTSQDAKDSLFVGYTPKVTLGIWMGYDQPITFDEDSHYQLFMWRDMVNALSSTDREKLGYDSEFSRPSTVKEDTICQYTNSTGSCSSGESKSSTLISDKVDTSNKDINSDYVLKRLGQAIDTNTSSKVKPKERVSKNSKEAWSYKSSSNKDSNSNSNSKPSSGTSTAPPSGNN</sequence>
<evidence type="ECO:0000256" key="3">
    <source>
        <dbReference type="ARBA" id="ARBA00022670"/>
    </source>
</evidence>
<dbReference type="InterPro" id="IPR036950">
    <property type="entry name" value="PBP_transglycosylase"/>
</dbReference>
<feature type="domain" description="Penicillin-binding protein transpeptidase" evidence="18">
    <location>
        <begin position="428"/>
        <end position="663"/>
    </location>
</feature>
<dbReference type="GO" id="GO:0030288">
    <property type="term" value="C:outer membrane-bounded periplasmic space"/>
    <property type="evidence" value="ECO:0007669"/>
    <property type="project" value="TreeGrafter"/>
</dbReference>
<keyword evidence="13" id="KW-0961">Cell wall biogenesis/degradation</keyword>
<organism evidence="20 21">
    <name type="scientific">Mammaliicoccus sciuri</name>
    <name type="common">Staphylococcus sciuri</name>
    <dbReference type="NCBI Taxonomy" id="1296"/>
    <lineage>
        <taxon>Bacteria</taxon>
        <taxon>Bacillati</taxon>
        <taxon>Bacillota</taxon>
        <taxon>Bacilli</taxon>
        <taxon>Bacillales</taxon>
        <taxon>Staphylococcaceae</taxon>
        <taxon>Mammaliicoccus</taxon>
    </lineage>
</organism>
<dbReference type="GO" id="GO:0008658">
    <property type="term" value="F:penicillin binding"/>
    <property type="evidence" value="ECO:0007669"/>
    <property type="project" value="InterPro"/>
</dbReference>
<evidence type="ECO:0000256" key="17">
    <source>
        <dbReference type="SAM" id="Phobius"/>
    </source>
</evidence>
<evidence type="ECO:0000256" key="10">
    <source>
        <dbReference type="ARBA" id="ARBA00022989"/>
    </source>
</evidence>
<keyword evidence="1" id="KW-1003">Cell membrane</keyword>
<dbReference type="GO" id="GO:0008955">
    <property type="term" value="F:peptidoglycan glycosyltransferase activity"/>
    <property type="evidence" value="ECO:0007669"/>
    <property type="project" value="UniProtKB-EC"/>
</dbReference>
<feature type="transmembrane region" description="Helical" evidence="17">
    <location>
        <begin position="46"/>
        <end position="73"/>
    </location>
</feature>
<dbReference type="RefSeq" id="WP_088592289.1">
    <property type="nucleotide sequence ID" value="NZ_CP022046.2"/>
</dbReference>
<evidence type="ECO:0000256" key="6">
    <source>
        <dbReference type="ARBA" id="ARBA00022692"/>
    </source>
</evidence>
<dbReference type="GO" id="GO:0008360">
    <property type="term" value="P:regulation of cell shape"/>
    <property type="evidence" value="ECO:0007669"/>
    <property type="project" value="UniProtKB-KW"/>
</dbReference>
<dbReference type="InterPro" id="IPR012338">
    <property type="entry name" value="Beta-lactam/transpept-like"/>
</dbReference>
<gene>
    <name evidence="20" type="ORF">CEP64_04620</name>
</gene>
<evidence type="ECO:0000256" key="14">
    <source>
        <dbReference type="ARBA" id="ARBA00034000"/>
    </source>
</evidence>